<comment type="caution">
    <text evidence="2">The sequence shown here is derived from an EMBL/GenBank/DDBJ whole genome shotgun (WGS) entry which is preliminary data.</text>
</comment>
<name>A0A0M0LA49_9BACI</name>
<dbReference type="STRING" id="284581.AMD01_05550"/>
<dbReference type="Gene3D" id="3.30.1330.230">
    <property type="match status" value="1"/>
</dbReference>
<protein>
    <recommendedName>
        <fullName evidence="1">YcaO domain-containing protein</fullName>
    </recommendedName>
</protein>
<dbReference type="InterPro" id="IPR003776">
    <property type="entry name" value="YcaO-like_dom"/>
</dbReference>
<evidence type="ECO:0000313" key="3">
    <source>
        <dbReference type="Proteomes" id="UP000037558"/>
    </source>
</evidence>
<proteinExistence type="predicted"/>
<dbReference type="Gene3D" id="3.30.40.250">
    <property type="match status" value="1"/>
</dbReference>
<dbReference type="EMBL" id="LILC01000007">
    <property type="protein sequence ID" value="KOO47508.1"/>
    <property type="molecule type" value="Genomic_DNA"/>
</dbReference>
<sequence length="352" mass="41025">MIFKTMDKGTISIPNSIFLTNPLYLSHVRLGKLMIGNKLSPDGTNSLEYEKTLSMKKAFSEAIERRNLLLGGRNKDQNDDVLVWDILNNKEAKLPFHVTTYSTKLPYVIDTTGGAAHFDSRIAVKKGMLELLEKNAMFLFWYGRQGKKGVFEDFFSEMPIYQHLVHAKYDIQFFINDFFSPLKVVFTILTRNGKYVSGGLGSHFSYRTALENSFKEAYLLGWQNEEHKLLSQHNPYVMESKKQIHVDITQEQLNYIKQFATLPEYINDESNDEEMDEIKDLATFLPKWIKGMYVIPYKNKLYPKLKYVKVFSYDLYNHVPYNKYINVNQSINKYTLKLSQEELDQLPGCIFV</sequence>
<feature type="domain" description="YcaO" evidence="1">
    <location>
        <begin position="81"/>
        <end position="221"/>
    </location>
</feature>
<evidence type="ECO:0000313" key="2">
    <source>
        <dbReference type="EMBL" id="KOO47508.1"/>
    </source>
</evidence>
<dbReference type="Gene3D" id="3.30.160.660">
    <property type="match status" value="1"/>
</dbReference>
<evidence type="ECO:0000259" key="1">
    <source>
        <dbReference type="Pfam" id="PF02624"/>
    </source>
</evidence>
<dbReference type="PATRIC" id="fig|284581.3.peg.4495"/>
<gene>
    <name evidence="2" type="ORF">AMD01_05550</name>
</gene>
<accession>A0A0M0LA49</accession>
<dbReference type="RefSeq" id="WP_053400414.1">
    <property type="nucleotide sequence ID" value="NZ_LILC01000007.1"/>
</dbReference>
<reference evidence="3" key="1">
    <citation type="submission" date="2015-08" db="EMBL/GenBank/DDBJ databases">
        <title>Fjat-14210 dsm16467.</title>
        <authorList>
            <person name="Liu B."/>
            <person name="Wang J."/>
            <person name="Zhu Y."/>
            <person name="Liu G."/>
            <person name="Chen Q."/>
            <person name="Chen Z."/>
            <person name="Lan J."/>
            <person name="Che J."/>
            <person name="Ge C."/>
            <person name="Shi H."/>
            <person name="Pan Z."/>
            <person name="Liu X."/>
        </authorList>
    </citation>
    <scope>NUCLEOTIDE SEQUENCE [LARGE SCALE GENOMIC DNA]</scope>
    <source>
        <strain evidence="3">DSM 16467</strain>
    </source>
</reference>
<dbReference type="OrthoDB" id="2339971at2"/>
<dbReference type="AlphaFoldDB" id="A0A0M0LA49"/>
<dbReference type="Proteomes" id="UP000037558">
    <property type="component" value="Unassembled WGS sequence"/>
</dbReference>
<dbReference type="Pfam" id="PF02624">
    <property type="entry name" value="YcaO"/>
    <property type="match status" value="1"/>
</dbReference>
<keyword evidence="3" id="KW-1185">Reference proteome</keyword>
<organism evidence="2 3">
    <name type="scientific">Priestia koreensis</name>
    <dbReference type="NCBI Taxonomy" id="284581"/>
    <lineage>
        <taxon>Bacteria</taxon>
        <taxon>Bacillati</taxon>
        <taxon>Bacillota</taxon>
        <taxon>Bacilli</taxon>
        <taxon>Bacillales</taxon>
        <taxon>Bacillaceae</taxon>
        <taxon>Priestia</taxon>
    </lineage>
</organism>